<dbReference type="GO" id="GO:0006749">
    <property type="term" value="P:glutathione metabolic process"/>
    <property type="evidence" value="ECO:0007669"/>
    <property type="project" value="TreeGrafter"/>
</dbReference>
<dbReference type="Proteomes" id="UP000000346">
    <property type="component" value="Chromosome"/>
</dbReference>
<name>D9Q153_ACIS3</name>
<protein>
    <submittedName>
        <fullName evidence="2">Acetone carboxylase, subunit B</fullName>
    </submittedName>
</protein>
<dbReference type="HOGENOM" id="CLU_020413_0_0_2"/>
<reference evidence="2 3" key="1">
    <citation type="journal article" date="2010" name="Appl. Environ. Microbiol.">
        <title>The genome sequence of the crenarchaeon Acidilobus saccharovorans supports a new order, Acidilobales, and suggests an important ecological role in terrestrial acidic hot springs.</title>
        <authorList>
            <person name="Mardanov A.V."/>
            <person name="Svetlitchnyi V.A."/>
            <person name="Beletsky A.V."/>
            <person name="Prokofeva M.I."/>
            <person name="Bonch-Osmolovskaya E.A."/>
            <person name="Ravin N.V."/>
            <person name="Skryabin K.G."/>
        </authorList>
    </citation>
    <scope>NUCLEOTIDE SEQUENCE [LARGE SCALE GENOMIC DNA]</scope>
    <source>
        <strain evidence="3">DSM 16705 / JCM 18335 / VKM B-2471 / 345-15</strain>
    </source>
</reference>
<dbReference type="AlphaFoldDB" id="D9Q153"/>
<dbReference type="RefSeq" id="WP_013266553.1">
    <property type="nucleotide sequence ID" value="NC_014374.1"/>
</dbReference>
<dbReference type="InParanoid" id="D9Q153"/>
<keyword evidence="3" id="KW-1185">Reference proteome</keyword>
<dbReference type="PANTHER" id="PTHR11365:SF23">
    <property type="entry name" value="HYPOTHETICAL 5-OXOPROLINASE (EUROFUNG)-RELATED"/>
    <property type="match status" value="1"/>
</dbReference>
<dbReference type="PANTHER" id="PTHR11365">
    <property type="entry name" value="5-OXOPROLINASE RELATED"/>
    <property type="match status" value="1"/>
</dbReference>
<dbReference type="OrthoDB" id="8261at2157"/>
<accession>D9Q153</accession>
<evidence type="ECO:0000259" key="1">
    <source>
        <dbReference type="Pfam" id="PF02538"/>
    </source>
</evidence>
<dbReference type="GeneID" id="9498867"/>
<dbReference type="InterPro" id="IPR003692">
    <property type="entry name" value="Hydantoinase_B"/>
</dbReference>
<gene>
    <name evidence="2" type="ordered locus">ASAC_0634</name>
</gene>
<dbReference type="InterPro" id="IPR045079">
    <property type="entry name" value="Oxoprolinase-like"/>
</dbReference>
<dbReference type="eggNOG" id="arCOG01512">
    <property type="taxonomic scope" value="Archaea"/>
</dbReference>
<proteinExistence type="predicted"/>
<evidence type="ECO:0000313" key="2">
    <source>
        <dbReference type="EMBL" id="ADL19041.1"/>
    </source>
</evidence>
<organism evidence="2 3">
    <name type="scientific">Acidilobus saccharovorans (strain DSM 16705 / JCM 18335 / VKM B-2471 / 345-15)</name>
    <dbReference type="NCBI Taxonomy" id="666510"/>
    <lineage>
        <taxon>Archaea</taxon>
        <taxon>Thermoproteota</taxon>
        <taxon>Thermoprotei</taxon>
        <taxon>Acidilobales</taxon>
        <taxon>Acidilobaceae</taxon>
        <taxon>Acidilobus</taxon>
    </lineage>
</organism>
<dbReference type="EMBL" id="CP001742">
    <property type="protein sequence ID" value="ADL19041.1"/>
    <property type="molecule type" value="Genomic_DNA"/>
</dbReference>
<dbReference type="Pfam" id="PF02538">
    <property type="entry name" value="Hydantoinase_B"/>
    <property type="match status" value="1"/>
</dbReference>
<sequence length="521" mass="55181">MVSWEVVHRATVFIAEEMGVALRRSALSPNIRERADHSCAVVDSDGNIVAQAEHIPVHLGSLRVGVRNLLRAMESEGVELGEGDVVVSNDPYITGTHLNDVTVISPVYVDGRLEGYVVNKAHHVDVGGPAFGSINPDARTIYEEGLVVPPVKIVEGGRLRDDILRLYLANVKYPEASEGDLRAQLAALRVGASRVRELIDRYGRGAVREGWARSIEYARELASSEISSWPEGTYRASDVLEVGPGEGDMVNISAEVSVSRGRARVSLNAPGQLQRPVNAVLGVTYAASSFAIRSLMRADVPVNEGLYSTIEVEAPEGSMLNARPPAPVAAGNLEVSQRVVDVILLAMSAALPDRVPAASSGTMMNVMLGGVDPRTGRTWAYYETIGGGSGARPNGDGVSAVHNNMTNTMNTPIEVAEASYPVVFTAYRVREGSGGAGKYRGGDGIVRSFKVTAPARLSIIASRFRSRPWGLRGGLPGAPARVTIVRASGRAEEVAPFSTVDLGPGDEVIIETPGGGGYGSP</sequence>
<dbReference type="STRING" id="666510.ASAC_0634"/>
<dbReference type="KEGG" id="asc:ASAC_0634"/>
<dbReference type="GO" id="GO:0017168">
    <property type="term" value="F:5-oxoprolinase (ATP-hydrolyzing) activity"/>
    <property type="evidence" value="ECO:0007669"/>
    <property type="project" value="TreeGrafter"/>
</dbReference>
<feature type="domain" description="Hydantoinase B/oxoprolinase" evidence="1">
    <location>
        <begin position="2"/>
        <end position="521"/>
    </location>
</feature>
<dbReference type="GO" id="GO:0005829">
    <property type="term" value="C:cytosol"/>
    <property type="evidence" value="ECO:0007669"/>
    <property type="project" value="TreeGrafter"/>
</dbReference>
<evidence type="ECO:0000313" key="3">
    <source>
        <dbReference type="Proteomes" id="UP000000346"/>
    </source>
</evidence>